<reference evidence="2" key="3">
    <citation type="submission" date="2020-06" db="EMBL/GenBank/DDBJ databases">
        <title>Helianthus annuus Genome sequencing and assembly Release 2.</title>
        <authorList>
            <person name="Gouzy J."/>
            <person name="Langlade N."/>
            <person name="Munos S."/>
        </authorList>
    </citation>
    <scope>NUCLEOTIDE SEQUENCE</scope>
    <source>
        <tissue evidence="2">Leaves</tissue>
    </source>
</reference>
<sequence length="82" mass="9226">MDNCHISRVLLYVYSYEESHPCHQSGNRTHHRLFPMATPNASNSDCELVSENEVVSKAKGKKTQRKKQDGKSPNAPRSAQTV</sequence>
<organism evidence="3 4">
    <name type="scientific">Helianthus annuus</name>
    <name type="common">Common sunflower</name>
    <dbReference type="NCBI Taxonomy" id="4232"/>
    <lineage>
        <taxon>Eukaryota</taxon>
        <taxon>Viridiplantae</taxon>
        <taxon>Streptophyta</taxon>
        <taxon>Embryophyta</taxon>
        <taxon>Tracheophyta</taxon>
        <taxon>Spermatophyta</taxon>
        <taxon>Magnoliopsida</taxon>
        <taxon>eudicotyledons</taxon>
        <taxon>Gunneridae</taxon>
        <taxon>Pentapetalae</taxon>
        <taxon>asterids</taxon>
        <taxon>campanulids</taxon>
        <taxon>Asterales</taxon>
        <taxon>Asteraceae</taxon>
        <taxon>Asteroideae</taxon>
        <taxon>Heliantheae alliance</taxon>
        <taxon>Heliantheae</taxon>
        <taxon>Helianthus</taxon>
    </lineage>
</organism>
<evidence type="ECO:0000313" key="2">
    <source>
        <dbReference type="EMBL" id="KAF5775097.1"/>
    </source>
</evidence>
<dbReference type="EMBL" id="MNCJ02000328">
    <property type="protein sequence ID" value="KAF5775097.1"/>
    <property type="molecule type" value="Genomic_DNA"/>
</dbReference>
<gene>
    <name evidence="3" type="ORF">HannXRQ_Chr13g0419871</name>
    <name evidence="2" type="ORF">HanXRQr2_Chr13g0608221</name>
</gene>
<accession>A0A251SWU1</accession>
<reference evidence="3" key="2">
    <citation type="submission" date="2017-02" db="EMBL/GenBank/DDBJ databases">
        <title>Sunflower complete genome.</title>
        <authorList>
            <person name="Langlade N."/>
            <person name="Munos S."/>
        </authorList>
    </citation>
    <scope>NUCLEOTIDE SEQUENCE [LARGE SCALE GENOMIC DNA]</scope>
    <source>
        <tissue evidence="3">Leaves</tissue>
    </source>
</reference>
<evidence type="ECO:0000313" key="3">
    <source>
        <dbReference type="EMBL" id="OTG03059.1"/>
    </source>
</evidence>
<dbReference type="AlphaFoldDB" id="A0A251SWU1"/>
<protein>
    <submittedName>
        <fullName evidence="3">Uncharacterized protein</fullName>
    </submittedName>
</protein>
<evidence type="ECO:0000256" key="1">
    <source>
        <dbReference type="SAM" id="MobiDB-lite"/>
    </source>
</evidence>
<dbReference type="Gramene" id="mRNA:HanXRQr2_Chr13g0608221">
    <property type="protein sequence ID" value="mRNA:HanXRQr2_Chr13g0608221"/>
    <property type="gene ID" value="HanXRQr2_Chr13g0608221"/>
</dbReference>
<dbReference type="Proteomes" id="UP000215914">
    <property type="component" value="Chromosome 13"/>
</dbReference>
<dbReference type="EMBL" id="CM007902">
    <property type="protein sequence ID" value="OTG03059.1"/>
    <property type="molecule type" value="Genomic_DNA"/>
</dbReference>
<reference evidence="2 4" key="1">
    <citation type="journal article" date="2017" name="Nature">
        <title>The sunflower genome provides insights into oil metabolism, flowering and Asterid evolution.</title>
        <authorList>
            <person name="Badouin H."/>
            <person name="Gouzy J."/>
            <person name="Grassa C.J."/>
            <person name="Murat F."/>
            <person name="Staton S.E."/>
            <person name="Cottret L."/>
            <person name="Lelandais-Briere C."/>
            <person name="Owens G.L."/>
            <person name="Carrere S."/>
            <person name="Mayjonade B."/>
            <person name="Legrand L."/>
            <person name="Gill N."/>
            <person name="Kane N.C."/>
            <person name="Bowers J.E."/>
            <person name="Hubner S."/>
            <person name="Bellec A."/>
            <person name="Berard A."/>
            <person name="Berges H."/>
            <person name="Blanchet N."/>
            <person name="Boniface M.C."/>
            <person name="Brunel D."/>
            <person name="Catrice O."/>
            <person name="Chaidir N."/>
            <person name="Claudel C."/>
            <person name="Donnadieu C."/>
            <person name="Faraut T."/>
            <person name="Fievet G."/>
            <person name="Helmstetter N."/>
            <person name="King M."/>
            <person name="Knapp S.J."/>
            <person name="Lai Z."/>
            <person name="Le Paslier M.C."/>
            <person name="Lippi Y."/>
            <person name="Lorenzon L."/>
            <person name="Mandel J.R."/>
            <person name="Marage G."/>
            <person name="Marchand G."/>
            <person name="Marquand E."/>
            <person name="Bret-Mestries E."/>
            <person name="Morien E."/>
            <person name="Nambeesan S."/>
            <person name="Nguyen T."/>
            <person name="Pegot-Espagnet P."/>
            <person name="Pouilly N."/>
            <person name="Raftis F."/>
            <person name="Sallet E."/>
            <person name="Schiex T."/>
            <person name="Thomas J."/>
            <person name="Vandecasteele C."/>
            <person name="Vares D."/>
            <person name="Vear F."/>
            <person name="Vautrin S."/>
            <person name="Crespi M."/>
            <person name="Mangin B."/>
            <person name="Burke J.M."/>
            <person name="Salse J."/>
            <person name="Munos S."/>
            <person name="Vincourt P."/>
            <person name="Rieseberg L.H."/>
            <person name="Langlade N.B."/>
        </authorList>
    </citation>
    <scope>NUCLEOTIDE SEQUENCE [LARGE SCALE GENOMIC DNA]</scope>
    <source>
        <strain evidence="4">cv. SF193</strain>
        <tissue evidence="2">Leaves</tissue>
    </source>
</reference>
<name>A0A251SWU1_HELAN</name>
<dbReference type="InParanoid" id="A0A251SWU1"/>
<feature type="region of interest" description="Disordered" evidence="1">
    <location>
        <begin position="53"/>
        <end position="82"/>
    </location>
</feature>
<evidence type="ECO:0000313" key="4">
    <source>
        <dbReference type="Proteomes" id="UP000215914"/>
    </source>
</evidence>
<proteinExistence type="predicted"/>
<keyword evidence="4" id="KW-1185">Reference proteome</keyword>